<reference evidence="1" key="1">
    <citation type="submission" date="2022-11" db="EMBL/GenBank/DDBJ databases">
        <title>beta-Carotene-producing bacterium, Jeongeuplla avenae sp. nov., alleviates the salt stress of Arabidopsis seedlings.</title>
        <authorList>
            <person name="Jiang L."/>
            <person name="Lee J."/>
        </authorList>
    </citation>
    <scope>NUCLEOTIDE SEQUENCE</scope>
    <source>
        <strain evidence="1">DY_R2A_6</strain>
    </source>
</reference>
<name>A0ACD4NWT0_9HYPH</name>
<sequence length="98" mass="10969">MQPDLFDWQPPAATVIPFPTSKRVGLIRRTAARIVESRTQKEADAIWRRTVDDMARQMERAGIGEVRIDVELTALREGVQVEMARLARRPCRPGGGAA</sequence>
<evidence type="ECO:0000313" key="1">
    <source>
        <dbReference type="EMBL" id="WAJ30964.1"/>
    </source>
</evidence>
<organism evidence="1 2">
    <name type="scientific">Antarcticirhabdus aurantiaca</name>
    <dbReference type="NCBI Taxonomy" id="2606717"/>
    <lineage>
        <taxon>Bacteria</taxon>
        <taxon>Pseudomonadati</taxon>
        <taxon>Pseudomonadota</taxon>
        <taxon>Alphaproteobacteria</taxon>
        <taxon>Hyphomicrobiales</taxon>
        <taxon>Aurantimonadaceae</taxon>
        <taxon>Antarcticirhabdus</taxon>
    </lineage>
</organism>
<keyword evidence="2" id="KW-1185">Reference proteome</keyword>
<evidence type="ECO:0000313" key="2">
    <source>
        <dbReference type="Proteomes" id="UP001163223"/>
    </source>
</evidence>
<proteinExistence type="predicted"/>
<dbReference type="Proteomes" id="UP001163223">
    <property type="component" value="Chromosome"/>
</dbReference>
<dbReference type="EMBL" id="CP113520">
    <property type="protein sequence ID" value="WAJ30964.1"/>
    <property type="molecule type" value="Genomic_DNA"/>
</dbReference>
<gene>
    <name evidence="1" type="ORF">OXU80_12480</name>
</gene>
<protein>
    <submittedName>
        <fullName evidence="1">DUF6074 family protein</fullName>
    </submittedName>
</protein>
<accession>A0ACD4NWT0</accession>